<keyword evidence="11" id="KW-1185">Reference proteome</keyword>
<proteinExistence type="inferred from homology"/>
<dbReference type="EMBL" id="JAUHHV010000002">
    <property type="protein sequence ID" value="KAK1433527.1"/>
    <property type="molecule type" value="Genomic_DNA"/>
</dbReference>
<protein>
    <recommendedName>
        <fullName evidence="12">Cytochrome P450</fullName>
    </recommendedName>
</protein>
<comment type="caution">
    <text evidence="10">The sequence shown here is derived from an EMBL/GenBank/DDBJ whole genome shotgun (WGS) entry which is preliminary data.</text>
</comment>
<evidence type="ECO:0008006" key="12">
    <source>
        <dbReference type="Google" id="ProtNLM"/>
    </source>
</evidence>
<dbReference type="GO" id="GO:0016705">
    <property type="term" value="F:oxidoreductase activity, acting on paired donors, with incorporation or reduction of molecular oxygen"/>
    <property type="evidence" value="ECO:0007669"/>
    <property type="project" value="InterPro"/>
</dbReference>
<dbReference type="InterPro" id="IPR017972">
    <property type="entry name" value="Cyt_P450_CS"/>
</dbReference>
<dbReference type="PANTHER" id="PTHR47947:SF43">
    <property type="entry name" value="CYTOCHROME P450-RELATED"/>
    <property type="match status" value="1"/>
</dbReference>
<evidence type="ECO:0000256" key="8">
    <source>
        <dbReference type="RuleBase" id="RU000461"/>
    </source>
</evidence>
<name>A0AAD8L7Y1_TARER</name>
<dbReference type="InterPro" id="IPR002401">
    <property type="entry name" value="Cyt_P450_E_grp-I"/>
</dbReference>
<keyword evidence="3 7" id="KW-0479">Metal-binding</keyword>
<evidence type="ECO:0000256" key="3">
    <source>
        <dbReference type="ARBA" id="ARBA00022723"/>
    </source>
</evidence>
<dbReference type="Proteomes" id="UP001229421">
    <property type="component" value="Unassembled WGS sequence"/>
</dbReference>
<feature type="binding site" description="axial binding residue" evidence="7">
    <location>
        <position position="456"/>
    </location>
    <ligand>
        <name>heme</name>
        <dbReference type="ChEBI" id="CHEBI:30413"/>
    </ligand>
    <ligandPart>
        <name>Fe</name>
        <dbReference type="ChEBI" id="CHEBI:18248"/>
    </ligandPart>
</feature>
<evidence type="ECO:0000256" key="9">
    <source>
        <dbReference type="SAM" id="Phobius"/>
    </source>
</evidence>
<dbReference type="Pfam" id="PF00067">
    <property type="entry name" value="p450"/>
    <property type="match status" value="1"/>
</dbReference>
<evidence type="ECO:0000313" key="10">
    <source>
        <dbReference type="EMBL" id="KAK1433527.1"/>
    </source>
</evidence>
<evidence type="ECO:0000256" key="1">
    <source>
        <dbReference type="ARBA" id="ARBA00001971"/>
    </source>
</evidence>
<dbReference type="SUPFAM" id="SSF48264">
    <property type="entry name" value="Cytochrome P450"/>
    <property type="match status" value="1"/>
</dbReference>
<accession>A0AAD8L7Y1</accession>
<evidence type="ECO:0000256" key="5">
    <source>
        <dbReference type="ARBA" id="ARBA00023004"/>
    </source>
</evidence>
<comment type="cofactor">
    <cofactor evidence="1 7">
        <name>heme</name>
        <dbReference type="ChEBI" id="CHEBI:30413"/>
    </cofactor>
</comment>
<dbReference type="Gene3D" id="1.10.630.10">
    <property type="entry name" value="Cytochrome P450"/>
    <property type="match status" value="1"/>
</dbReference>
<comment type="similarity">
    <text evidence="8">Belongs to the cytochrome P450 family.</text>
</comment>
<dbReference type="GO" id="GO:0004497">
    <property type="term" value="F:monooxygenase activity"/>
    <property type="evidence" value="ECO:0007669"/>
    <property type="project" value="UniProtKB-KW"/>
</dbReference>
<dbReference type="InterPro" id="IPR050651">
    <property type="entry name" value="Plant_Cytochrome_P450_Monoox"/>
</dbReference>
<organism evidence="10 11">
    <name type="scientific">Tagetes erecta</name>
    <name type="common">African marigold</name>
    <dbReference type="NCBI Taxonomy" id="13708"/>
    <lineage>
        <taxon>Eukaryota</taxon>
        <taxon>Viridiplantae</taxon>
        <taxon>Streptophyta</taxon>
        <taxon>Embryophyta</taxon>
        <taxon>Tracheophyta</taxon>
        <taxon>Spermatophyta</taxon>
        <taxon>Magnoliopsida</taxon>
        <taxon>eudicotyledons</taxon>
        <taxon>Gunneridae</taxon>
        <taxon>Pentapetalae</taxon>
        <taxon>asterids</taxon>
        <taxon>campanulids</taxon>
        <taxon>Asterales</taxon>
        <taxon>Asteraceae</taxon>
        <taxon>Asteroideae</taxon>
        <taxon>Heliantheae alliance</taxon>
        <taxon>Tageteae</taxon>
        <taxon>Tagetes</taxon>
    </lineage>
</organism>
<dbReference type="GO" id="GO:0005506">
    <property type="term" value="F:iron ion binding"/>
    <property type="evidence" value="ECO:0007669"/>
    <property type="project" value="InterPro"/>
</dbReference>
<sequence length="517" mass="58955">MDINLSILTALFFVTLIAILLHILNLNRKRVNQEPPKAKGAWPIIGHLPVFGGSRLAHHVLSDMADKHGPIFTIKLGVHQVLVVNSRETAKECYTTNDKIFASRPKLMAAEIMGYNYALVGLTPYGDYWRKVRKMITLEVLSQRRVEMLEHVRVSELKASMKDIYDTWQHSKESEVVKVDMSGWFGNLILNVVLRILSGKRFPLNHKESIRSQKAVRNFFELLGTFVVSDFIPFLNVLDLGGYKKKMKMAAKEMDNILEGWLKEHKREKEKQHDHDNQVFMDVMISILQDASEEDFPGYDHDITIKASCLAILVAASDTTSVTLIWALTMLVNDPKTMKIAQDEIDEHVGRDRLVEQSDVKKLVYLQAVIKETLRLHPPGPLSLPHESTEDCIVSGYNIPKGTRLFVNFYKLQRDPNVWSDPHKFKPERFLTSHKDIDFRGNHFELIPFGSGRRVCPGIFFAQEAMPFILASLLQQFTIKNPSHEPIDMTESEGVTATKAIPLEVLIAPRLSLINMH</sequence>
<keyword evidence="2 7" id="KW-0349">Heme</keyword>
<dbReference type="GO" id="GO:0020037">
    <property type="term" value="F:heme binding"/>
    <property type="evidence" value="ECO:0007669"/>
    <property type="project" value="InterPro"/>
</dbReference>
<dbReference type="AlphaFoldDB" id="A0AAD8L7Y1"/>
<keyword evidence="9" id="KW-0812">Transmembrane</keyword>
<keyword evidence="6 8" id="KW-0503">Monooxygenase</keyword>
<gene>
    <name evidence="10" type="ORF">QVD17_10438</name>
</gene>
<keyword evidence="9" id="KW-1133">Transmembrane helix</keyword>
<dbReference type="InterPro" id="IPR001128">
    <property type="entry name" value="Cyt_P450"/>
</dbReference>
<evidence type="ECO:0000256" key="6">
    <source>
        <dbReference type="ARBA" id="ARBA00023033"/>
    </source>
</evidence>
<dbReference type="FunFam" id="1.10.630.10:FF:000026">
    <property type="entry name" value="Cytochrome P450 82C4"/>
    <property type="match status" value="1"/>
</dbReference>
<keyword evidence="4 8" id="KW-0560">Oxidoreductase</keyword>
<evidence type="ECO:0000256" key="4">
    <source>
        <dbReference type="ARBA" id="ARBA00023002"/>
    </source>
</evidence>
<reference evidence="10" key="1">
    <citation type="journal article" date="2023" name="bioRxiv">
        <title>Improved chromosome-level genome assembly for marigold (Tagetes erecta).</title>
        <authorList>
            <person name="Jiang F."/>
            <person name="Yuan L."/>
            <person name="Wang S."/>
            <person name="Wang H."/>
            <person name="Xu D."/>
            <person name="Wang A."/>
            <person name="Fan W."/>
        </authorList>
    </citation>
    <scope>NUCLEOTIDE SEQUENCE</scope>
    <source>
        <strain evidence="10">WSJ</strain>
        <tissue evidence="10">Leaf</tissue>
    </source>
</reference>
<dbReference type="PRINTS" id="PR00385">
    <property type="entry name" value="P450"/>
</dbReference>
<dbReference type="PANTHER" id="PTHR47947">
    <property type="entry name" value="CYTOCHROME P450 82C3-RELATED"/>
    <property type="match status" value="1"/>
</dbReference>
<feature type="transmembrane region" description="Helical" evidence="9">
    <location>
        <begin position="219"/>
        <end position="238"/>
    </location>
</feature>
<keyword evidence="5 7" id="KW-0408">Iron</keyword>
<evidence type="ECO:0000313" key="11">
    <source>
        <dbReference type="Proteomes" id="UP001229421"/>
    </source>
</evidence>
<dbReference type="PROSITE" id="PS00086">
    <property type="entry name" value="CYTOCHROME_P450"/>
    <property type="match status" value="1"/>
</dbReference>
<dbReference type="PRINTS" id="PR00463">
    <property type="entry name" value="EP450I"/>
</dbReference>
<dbReference type="InterPro" id="IPR036396">
    <property type="entry name" value="Cyt_P450_sf"/>
</dbReference>
<evidence type="ECO:0000256" key="7">
    <source>
        <dbReference type="PIRSR" id="PIRSR602401-1"/>
    </source>
</evidence>
<feature type="transmembrane region" description="Helical" evidence="9">
    <location>
        <begin position="6"/>
        <end position="24"/>
    </location>
</feature>
<keyword evidence="9" id="KW-0472">Membrane</keyword>
<evidence type="ECO:0000256" key="2">
    <source>
        <dbReference type="ARBA" id="ARBA00022617"/>
    </source>
</evidence>